<feature type="compositionally biased region" description="Basic and acidic residues" evidence="1">
    <location>
        <begin position="1"/>
        <end position="15"/>
    </location>
</feature>
<feature type="region of interest" description="Disordered" evidence="1">
    <location>
        <begin position="41"/>
        <end position="61"/>
    </location>
</feature>
<dbReference type="AlphaFoldDB" id="A0AAV4W284"/>
<feature type="region of interest" description="Disordered" evidence="1">
    <location>
        <begin position="1"/>
        <end position="29"/>
    </location>
</feature>
<keyword evidence="3" id="KW-1185">Reference proteome</keyword>
<dbReference type="EMBL" id="BPLQ01013878">
    <property type="protein sequence ID" value="GIY75570.1"/>
    <property type="molecule type" value="Genomic_DNA"/>
</dbReference>
<dbReference type="Proteomes" id="UP001054837">
    <property type="component" value="Unassembled WGS sequence"/>
</dbReference>
<comment type="caution">
    <text evidence="2">The sequence shown here is derived from an EMBL/GenBank/DDBJ whole genome shotgun (WGS) entry which is preliminary data.</text>
</comment>
<name>A0AAV4W284_9ARAC</name>
<gene>
    <name evidence="2" type="ORF">CDAR_175241</name>
</gene>
<evidence type="ECO:0000313" key="3">
    <source>
        <dbReference type="Proteomes" id="UP001054837"/>
    </source>
</evidence>
<feature type="compositionally biased region" description="Polar residues" evidence="1">
    <location>
        <begin position="43"/>
        <end position="61"/>
    </location>
</feature>
<accession>A0AAV4W284</accession>
<evidence type="ECO:0000256" key="1">
    <source>
        <dbReference type="SAM" id="MobiDB-lite"/>
    </source>
</evidence>
<evidence type="ECO:0000313" key="2">
    <source>
        <dbReference type="EMBL" id="GIY75570.1"/>
    </source>
</evidence>
<organism evidence="2 3">
    <name type="scientific">Caerostris darwini</name>
    <dbReference type="NCBI Taxonomy" id="1538125"/>
    <lineage>
        <taxon>Eukaryota</taxon>
        <taxon>Metazoa</taxon>
        <taxon>Ecdysozoa</taxon>
        <taxon>Arthropoda</taxon>
        <taxon>Chelicerata</taxon>
        <taxon>Arachnida</taxon>
        <taxon>Araneae</taxon>
        <taxon>Araneomorphae</taxon>
        <taxon>Entelegynae</taxon>
        <taxon>Araneoidea</taxon>
        <taxon>Araneidae</taxon>
        <taxon>Caerostris</taxon>
    </lineage>
</organism>
<proteinExistence type="predicted"/>
<sequence>MEKDVQHRREKEKKNNSNGGKTVSSMNRKHCGKSFVLSKALGDNQTTSETTSLLHSGNRNSLGNSAQKEQWLTVFFPHHTMIKVPLFTPGLGKQD</sequence>
<protein>
    <submittedName>
        <fullName evidence="2">Uncharacterized protein</fullName>
    </submittedName>
</protein>
<reference evidence="2 3" key="1">
    <citation type="submission" date="2021-06" db="EMBL/GenBank/DDBJ databases">
        <title>Caerostris darwini draft genome.</title>
        <authorList>
            <person name="Kono N."/>
            <person name="Arakawa K."/>
        </authorList>
    </citation>
    <scope>NUCLEOTIDE SEQUENCE [LARGE SCALE GENOMIC DNA]</scope>
</reference>